<dbReference type="Gramene" id="KRH35573">
    <property type="protein sequence ID" value="KRH35573"/>
    <property type="gene ID" value="GLYMA_10G251200"/>
</dbReference>
<dbReference type="EMBL" id="CM000843">
    <property type="protein sequence ID" value="KRH35573.1"/>
    <property type="molecule type" value="Genomic_DNA"/>
</dbReference>
<organism evidence="3">
    <name type="scientific">Glycine max</name>
    <name type="common">Soybean</name>
    <name type="synonym">Glycine hispida</name>
    <dbReference type="NCBI Taxonomy" id="3847"/>
    <lineage>
        <taxon>Eukaryota</taxon>
        <taxon>Viridiplantae</taxon>
        <taxon>Streptophyta</taxon>
        <taxon>Embryophyta</taxon>
        <taxon>Tracheophyta</taxon>
        <taxon>Spermatophyta</taxon>
        <taxon>Magnoliopsida</taxon>
        <taxon>eudicotyledons</taxon>
        <taxon>Gunneridae</taxon>
        <taxon>Pentapetalae</taxon>
        <taxon>rosids</taxon>
        <taxon>fabids</taxon>
        <taxon>Fabales</taxon>
        <taxon>Fabaceae</taxon>
        <taxon>Papilionoideae</taxon>
        <taxon>50 kb inversion clade</taxon>
        <taxon>NPAAA clade</taxon>
        <taxon>indigoferoid/millettioid clade</taxon>
        <taxon>Phaseoleae</taxon>
        <taxon>Glycine</taxon>
        <taxon>Glycine subgen. Soja</taxon>
    </lineage>
</organism>
<feature type="domain" description="C2H2-type" evidence="2">
    <location>
        <begin position="244"/>
        <end position="264"/>
    </location>
</feature>
<dbReference type="PANTHER" id="PTHR15921">
    <property type="entry name" value="PRE-MRNA CLEAVAGE COMPLEX II"/>
    <property type="match status" value="1"/>
</dbReference>
<dbReference type="GO" id="GO:0000993">
    <property type="term" value="F:RNA polymerase II complex binding"/>
    <property type="evidence" value="ECO:0000318"/>
    <property type="project" value="GO_Central"/>
</dbReference>
<dbReference type="InterPro" id="IPR057242">
    <property type="entry name" value="PCFS4-like"/>
</dbReference>
<evidence type="ECO:0000256" key="1">
    <source>
        <dbReference type="SAM" id="MobiDB-lite"/>
    </source>
</evidence>
<reference evidence="3 4" key="1">
    <citation type="journal article" date="2010" name="Nature">
        <title>Genome sequence of the palaeopolyploid soybean.</title>
        <authorList>
            <person name="Schmutz J."/>
            <person name="Cannon S.B."/>
            <person name="Schlueter J."/>
            <person name="Ma J."/>
            <person name="Mitros T."/>
            <person name="Nelson W."/>
            <person name="Hyten D.L."/>
            <person name="Song Q."/>
            <person name="Thelen J.J."/>
            <person name="Cheng J."/>
            <person name="Xu D."/>
            <person name="Hellsten U."/>
            <person name="May G.D."/>
            <person name="Yu Y."/>
            <person name="Sakurai T."/>
            <person name="Umezawa T."/>
            <person name="Bhattacharyya M.K."/>
            <person name="Sandhu D."/>
            <person name="Valliyodan B."/>
            <person name="Lindquist E."/>
            <person name="Peto M."/>
            <person name="Grant D."/>
            <person name="Shu S."/>
            <person name="Goodstein D."/>
            <person name="Barry K."/>
            <person name="Futrell-Griggs M."/>
            <person name="Abernathy B."/>
            <person name="Du J."/>
            <person name="Tian Z."/>
            <person name="Zhu L."/>
            <person name="Gill N."/>
            <person name="Joshi T."/>
            <person name="Libault M."/>
            <person name="Sethuraman A."/>
            <person name="Zhang X.-C."/>
            <person name="Shinozaki K."/>
            <person name="Nguyen H.T."/>
            <person name="Wing R.A."/>
            <person name="Cregan P."/>
            <person name="Specht J."/>
            <person name="Grimwood J."/>
            <person name="Rokhsar D."/>
            <person name="Stacey G."/>
            <person name="Shoemaker R.C."/>
            <person name="Jackson S.A."/>
        </authorList>
    </citation>
    <scope>NUCLEOTIDE SEQUENCE</scope>
    <source>
        <strain evidence="4">cv. Williams 82</strain>
        <tissue evidence="3">Callus</tissue>
    </source>
</reference>
<protein>
    <recommendedName>
        <fullName evidence="2">C2H2-type domain-containing protein</fullName>
    </recommendedName>
</protein>
<dbReference type="GO" id="GO:0006369">
    <property type="term" value="P:termination of RNA polymerase II transcription"/>
    <property type="evidence" value="ECO:0000318"/>
    <property type="project" value="GO_Central"/>
</dbReference>
<dbReference type="GO" id="GO:0031124">
    <property type="term" value="P:mRNA 3'-end processing"/>
    <property type="evidence" value="ECO:0007669"/>
    <property type="project" value="InterPro"/>
</dbReference>
<dbReference type="PROSITE" id="PS00028">
    <property type="entry name" value="ZINC_FINGER_C2H2_1"/>
    <property type="match status" value="1"/>
</dbReference>
<dbReference type="PANTHER" id="PTHR15921:SF12">
    <property type="entry name" value="POLYADENYLATION AND CLEAVAGE FACTOR HOMOLOG 4"/>
    <property type="match status" value="1"/>
</dbReference>
<reference evidence="4" key="2">
    <citation type="submission" date="2018-02" db="UniProtKB">
        <authorList>
            <consortium name="EnsemblPlants"/>
        </authorList>
    </citation>
    <scope>IDENTIFICATION</scope>
    <source>
        <strain evidence="4">Williams 82</strain>
    </source>
</reference>
<evidence type="ECO:0000313" key="3">
    <source>
        <dbReference type="EMBL" id="KRH35574.1"/>
    </source>
</evidence>
<evidence type="ECO:0000259" key="2">
    <source>
        <dbReference type="PROSITE" id="PS00028"/>
    </source>
</evidence>
<dbReference type="GO" id="GO:0003729">
    <property type="term" value="F:mRNA binding"/>
    <property type="evidence" value="ECO:0000318"/>
    <property type="project" value="GO_Central"/>
</dbReference>
<dbReference type="InterPro" id="IPR045154">
    <property type="entry name" value="PCF11-like"/>
</dbReference>
<sequence>MQLCQSKMPARDGVLEMGRARSLTIPPVDNIRNTDINPYLVRPTSFEIRPSTNLNVTRPPTLNPITPLQKRVRNQFEATHTSDPIVNHVNKSSFMPEQSFDRIENKDASISKIHQLPNQHPGLISSNQQNHGQAPQLQFFPSQDPTPSQFSPGSSLQLHDASISTAMSNPLHGIQFPSPVQSFANNPFIRYTSLISSLMSQGVISLANQLPAQDSIGTEFNPDILKVRHESPANALYRDLPRQCKTCGLRFRCQEKHSSHMDWHVTKNRMSKSCKQKPSRKWFASLKLWLSGAEALGTESVPHFLATESIDYEERKDHEEFAVPTEEDQSTCALCGESFDEFYSDEMEEWMYRGAAYLNAPARKTSAGMDRSQLGPIIHAKCRSDSNLQCANEEDTRRKRMRS</sequence>
<dbReference type="EnsemblPlants" id="KRH35573">
    <property type="protein sequence ID" value="KRH35573"/>
    <property type="gene ID" value="GLYMA_10G251200"/>
</dbReference>
<gene>
    <name evidence="3" type="ORF">GLYMA_10G251200</name>
</gene>
<dbReference type="STRING" id="3847.A0A0R0HYV7"/>
<accession>A0A0R0HYV7</accession>
<dbReference type="GO" id="GO:0005737">
    <property type="term" value="C:cytoplasm"/>
    <property type="evidence" value="ECO:0000318"/>
    <property type="project" value="GO_Central"/>
</dbReference>
<evidence type="ECO:0000313" key="4">
    <source>
        <dbReference type="EnsemblPlants" id="KRH35573"/>
    </source>
</evidence>
<dbReference type="PaxDb" id="3847-GLYMA10G39715.1"/>
<dbReference type="InParanoid" id="A0A0R0HYV7"/>
<keyword evidence="5" id="KW-1185">Reference proteome</keyword>
<dbReference type="Pfam" id="PF23228">
    <property type="entry name" value="zf_PCFS4"/>
    <property type="match status" value="1"/>
</dbReference>
<reference evidence="3" key="3">
    <citation type="submission" date="2018-07" db="EMBL/GenBank/DDBJ databases">
        <title>WGS assembly of Glycine max.</title>
        <authorList>
            <person name="Schmutz J."/>
            <person name="Cannon S."/>
            <person name="Schlueter J."/>
            <person name="Ma J."/>
            <person name="Mitros T."/>
            <person name="Nelson W."/>
            <person name="Hyten D."/>
            <person name="Song Q."/>
            <person name="Thelen J."/>
            <person name="Cheng J."/>
            <person name="Xu D."/>
            <person name="Hellsten U."/>
            <person name="May G."/>
            <person name="Yu Y."/>
            <person name="Sakurai T."/>
            <person name="Umezawa T."/>
            <person name="Bhattacharyya M."/>
            <person name="Sandhu D."/>
            <person name="Valliyodan B."/>
            <person name="Lindquist E."/>
            <person name="Peto M."/>
            <person name="Grant D."/>
            <person name="Shu S."/>
            <person name="Goodstein D."/>
            <person name="Barry K."/>
            <person name="Futrell-Griggs M."/>
            <person name="Abernathy B."/>
            <person name="Du J."/>
            <person name="Tian Z."/>
            <person name="Zhu L."/>
            <person name="Gill N."/>
            <person name="Joshi T."/>
            <person name="Libault M."/>
            <person name="Sethuraman A."/>
            <person name="Zhang X."/>
            <person name="Shinozaki K."/>
            <person name="Nguyen H."/>
            <person name="Wing R."/>
            <person name="Cregan P."/>
            <person name="Specht J."/>
            <person name="Grimwood J."/>
            <person name="Rokhsar D."/>
            <person name="Stacey G."/>
            <person name="Shoemaker R."/>
            <person name="Jackson S."/>
        </authorList>
    </citation>
    <scope>NUCLEOTIDE SEQUENCE</scope>
    <source>
        <tissue evidence="3">Callus</tissue>
    </source>
</reference>
<dbReference type="Gramene" id="KRH35574">
    <property type="protein sequence ID" value="KRH35574"/>
    <property type="gene ID" value="GLYMA_10G251200"/>
</dbReference>
<dbReference type="EMBL" id="CM000843">
    <property type="protein sequence ID" value="KRH35574.1"/>
    <property type="molecule type" value="Genomic_DNA"/>
</dbReference>
<feature type="compositionally biased region" description="Polar residues" evidence="1">
    <location>
        <begin position="124"/>
        <end position="157"/>
    </location>
</feature>
<dbReference type="EnsemblPlants" id="KRH35574">
    <property type="protein sequence ID" value="KRH35574"/>
    <property type="gene ID" value="GLYMA_10G251200"/>
</dbReference>
<dbReference type="GO" id="GO:0005849">
    <property type="term" value="C:mRNA cleavage factor complex"/>
    <property type="evidence" value="ECO:0000318"/>
    <property type="project" value="GO_Central"/>
</dbReference>
<evidence type="ECO:0000313" key="5">
    <source>
        <dbReference type="Proteomes" id="UP000008827"/>
    </source>
</evidence>
<dbReference type="Proteomes" id="UP000008827">
    <property type="component" value="Chromosome 10"/>
</dbReference>
<dbReference type="AlphaFoldDB" id="A0A0R0HYV7"/>
<name>A0A0R0HYV7_SOYBN</name>
<proteinExistence type="predicted"/>
<dbReference type="InterPro" id="IPR013087">
    <property type="entry name" value="Znf_C2H2_type"/>
</dbReference>
<feature type="region of interest" description="Disordered" evidence="1">
    <location>
        <begin position="117"/>
        <end position="157"/>
    </location>
</feature>